<dbReference type="OrthoDB" id="504170at2759"/>
<dbReference type="KEGG" id="nai:NECAME_14918"/>
<gene>
    <name evidence="1" type="ORF">NECAME_14918</name>
</gene>
<evidence type="ECO:0000313" key="2">
    <source>
        <dbReference type="Proteomes" id="UP000053676"/>
    </source>
</evidence>
<protein>
    <submittedName>
        <fullName evidence="1">Uncharacterized protein</fullName>
    </submittedName>
</protein>
<dbReference type="AlphaFoldDB" id="W2SMY4"/>
<evidence type="ECO:0000313" key="1">
    <source>
        <dbReference type="EMBL" id="ETN70216.1"/>
    </source>
</evidence>
<dbReference type="EMBL" id="KI668995">
    <property type="protein sequence ID" value="ETN70216.1"/>
    <property type="molecule type" value="Genomic_DNA"/>
</dbReference>
<proteinExistence type="predicted"/>
<accession>W2SMY4</accession>
<name>W2SMY4_NECAM</name>
<sequence>MSTRDAYFPFYQTGIMKYENVRRLFNLSSMPAPVIYGDPKIRSTDTGSVFLEVVVTGADPSKTKWMLNDKELEQNECYVFGHTDEGGNRNKLTCEIKVLALVSETAPPSTTRFIFYSLESSAIS</sequence>
<feature type="non-terminal residue" evidence="1">
    <location>
        <position position="124"/>
    </location>
</feature>
<dbReference type="Proteomes" id="UP000053676">
    <property type="component" value="Unassembled WGS sequence"/>
</dbReference>
<keyword evidence="2" id="KW-1185">Reference proteome</keyword>
<dbReference type="STRING" id="51031.W2SMY4"/>
<reference evidence="2" key="1">
    <citation type="journal article" date="2014" name="Nat. Genet.">
        <title>Genome of the human hookworm Necator americanus.</title>
        <authorList>
            <person name="Tang Y.T."/>
            <person name="Gao X."/>
            <person name="Rosa B.A."/>
            <person name="Abubucker S."/>
            <person name="Hallsworth-Pepin K."/>
            <person name="Martin J."/>
            <person name="Tyagi R."/>
            <person name="Heizer E."/>
            <person name="Zhang X."/>
            <person name="Bhonagiri-Palsikar V."/>
            <person name="Minx P."/>
            <person name="Warren W.C."/>
            <person name="Wang Q."/>
            <person name="Zhan B."/>
            <person name="Hotez P.J."/>
            <person name="Sternberg P.W."/>
            <person name="Dougall A."/>
            <person name="Gaze S.T."/>
            <person name="Mulvenna J."/>
            <person name="Sotillo J."/>
            <person name="Ranganathan S."/>
            <person name="Rabelo E.M."/>
            <person name="Wilson R.K."/>
            <person name="Felgner P.L."/>
            <person name="Bethony J."/>
            <person name="Hawdon J.M."/>
            <person name="Gasser R.B."/>
            <person name="Loukas A."/>
            <person name="Mitreva M."/>
        </authorList>
    </citation>
    <scope>NUCLEOTIDE SEQUENCE [LARGE SCALE GENOMIC DNA]</scope>
</reference>
<organism evidence="1 2">
    <name type="scientific">Necator americanus</name>
    <name type="common">Human hookworm</name>
    <dbReference type="NCBI Taxonomy" id="51031"/>
    <lineage>
        <taxon>Eukaryota</taxon>
        <taxon>Metazoa</taxon>
        <taxon>Ecdysozoa</taxon>
        <taxon>Nematoda</taxon>
        <taxon>Chromadorea</taxon>
        <taxon>Rhabditida</taxon>
        <taxon>Rhabditina</taxon>
        <taxon>Rhabditomorpha</taxon>
        <taxon>Strongyloidea</taxon>
        <taxon>Ancylostomatidae</taxon>
        <taxon>Bunostominae</taxon>
        <taxon>Necator</taxon>
    </lineage>
</organism>